<gene>
    <name evidence="1" type="ORF">NMSP_1273</name>
</gene>
<keyword evidence="2" id="KW-1185">Reference proteome</keyword>
<dbReference type="EMBL" id="CP021324">
    <property type="protein sequence ID" value="ARS64888.1"/>
    <property type="molecule type" value="Genomic_DNA"/>
</dbReference>
<sequence>MAFKKIWNKLTSDERKDLWNELTPEQKNNLWNEFPLPQKQRFANNLALDQQDKWNEILFELTRYSRILNIFDRPNWIAEKLNVSLLNLEIESEEVQKAGKEIFDWYTNALQHFFIFKTFIPESQQIIDLERKYFWKKNEHVVKEKVNESIKAQKLDWDDAYMNIIDEQRGLDKEIEQYEDQMKYEFKDRINL</sequence>
<dbReference type="AlphaFoldDB" id="A0A2Z2HLM2"/>
<reference evidence="1 2" key="1">
    <citation type="journal article" date="2017" name="Environ. Microbiol.">
        <title>Genome and epigenome of a novel marine Thaumarchaeota strain suggest viral infection, phosphorothioation DNA modification and multiple restriction systems.</title>
        <authorList>
            <person name="Ahlgren N.A."/>
            <person name="Chen Y."/>
            <person name="Needham D.M."/>
            <person name="Parada A.E."/>
            <person name="Sachdeva R."/>
            <person name="Trinh V."/>
            <person name="Chen T."/>
            <person name="Fuhrman J.A."/>
        </authorList>
    </citation>
    <scope>NUCLEOTIDE SEQUENCE [LARGE SCALE GENOMIC DNA]</scope>
    <source>
        <strain evidence="1 2">SPOT01</strain>
    </source>
</reference>
<name>A0A2Z2HLM2_9ARCH</name>
<dbReference type="RefSeq" id="WP_086907930.1">
    <property type="nucleotide sequence ID" value="NZ_CP021324.1"/>
</dbReference>
<dbReference type="KEGG" id="nct:NMSP_1273"/>
<evidence type="ECO:0000313" key="1">
    <source>
        <dbReference type="EMBL" id="ARS64888.1"/>
    </source>
</evidence>
<dbReference type="Proteomes" id="UP000249949">
    <property type="component" value="Chromosome"/>
</dbReference>
<organism evidence="1 2">
    <name type="scientific">Candidatus Nitrosomarinus catalinensis</name>
    <dbReference type="NCBI Taxonomy" id="1898749"/>
    <lineage>
        <taxon>Archaea</taxon>
        <taxon>Nitrososphaerota</taxon>
        <taxon>Nitrososphaeria</taxon>
        <taxon>Nitrosopumilales</taxon>
        <taxon>Nitrosopumilaceae</taxon>
        <taxon>Candidatus Nitrosomarinus</taxon>
    </lineage>
</organism>
<proteinExistence type="predicted"/>
<evidence type="ECO:0000313" key="2">
    <source>
        <dbReference type="Proteomes" id="UP000249949"/>
    </source>
</evidence>
<accession>A0A2Z2HLM2</accession>
<protein>
    <submittedName>
        <fullName evidence="1">Uncharacterized protein</fullName>
    </submittedName>
</protein>
<dbReference type="GeneID" id="32901722"/>